<keyword evidence="2" id="KW-0479">Metal-binding</keyword>
<dbReference type="GO" id="GO:0008270">
    <property type="term" value="F:zinc ion binding"/>
    <property type="evidence" value="ECO:0007669"/>
    <property type="project" value="UniProtKB-KW"/>
</dbReference>
<gene>
    <name evidence="4" type="ORF">NLJ89_g12362</name>
</gene>
<evidence type="ECO:0000259" key="3">
    <source>
        <dbReference type="PROSITE" id="PS50158"/>
    </source>
</evidence>
<keyword evidence="1" id="KW-0507">mRNA processing</keyword>
<dbReference type="GO" id="GO:0003676">
    <property type="term" value="F:nucleic acid binding"/>
    <property type="evidence" value="ECO:0007669"/>
    <property type="project" value="InterPro"/>
</dbReference>
<dbReference type="Pfam" id="PF00098">
    <property type="entry name" value="zf-CCHC"/>
    <property type="match status" value="1"/>
</dbReference>
<evidence type="ECO:0000313" key="4">
    <source>
        <dbReference type="EMBL" id="KAJ3478841.1"/>
    </source>
</evidence>
<comment type="caution">
    <text evidence="4">The sequence shown here is derived from an EMBL/GenBank/DDBJ whole genome shotgun (WGS) entry which is preliminary data.</text>
</comment>
<feature type="domain" description="CCHC-type" evidence="3">
    <location>
        <begin position="123"/>
        <end position="138"/>
    </location>
</feature>
<keyword evidence="5" id="KW-1185">Reference proteome</keyword>
<proteinExistence type="predicted"/>
<dbReference type="Pfam" id="PF14223">
    <property type="entry name" value="Retrotran_gag_2"/>
    <property type="match status" value="1"/>
</dbReference>
<dbReference type="EMBL" id="JANKHO010004104">
    <property type="protein sequence ID" value="KAJ3478841.1"/>
    <property type="molecule type" value="Genomic_DNA"/>
</dbReference>
<evidence type="ECO:0000313" key="5">
    <source>
        <dbReference type="Proteomes" id="UP001148786"/>
    </source>
</evidence>
<dbReference type="Proteomes" id="UP001148786">
    <property type="component" value="Unassembled WGS sequence"/>
</dbReference>
<dbReference type="OrthoDB" id="3265539at2759"/>
<organism evidence="4 5">
    <name type="scientific">Agrocybe chaxingu</name>
    <dbReference type="NCBI Taxonomy" id="84603"/>
    <lineage>
        <taxon>Eukaryota</taxon>
        <taxon>Fungi</taxon>
        <taxon>Dikarya</taxon>
        <taxon>Basidiomycota</taxon>
        <taxon>Agaricomycotina</taxon>
        <taxon>Agaricomycetes</taxon>
        <taxon>Agaricomycetidae</taxon>
        <taxon>Agaricales</taxon>
        <taxon>Agaricineae</taxon>
        <taxon>Strophariaceae</taxon>
        <taxon>Agrocybe</taxon>
    </lineage>
</organism>
<dbReference type="InterPro" id="IPR001878">
    <property type="entry name" value="Znf_CCHC"/>
</dbReference>
<dbReference type="SMART" id="SM00343">
    <property type="entry name" value="ZnF_C2HC"/>
    <property type="match status" value="1"/>
</dbReference>
<evidence type="ECO:0000256" key="2">
    <source>
        <dbReference type="PROSITE-ProRule" id="PRU00047"/>
    </source>
</evidence>
<keyword evidence="2" id="KW-0862">Zinc</keyword>
<name>A0A9W8JMF9_9AGAR</name>
<evidence type="ECO:0000256" key="1">
    <source>
        <dbReference type="ARBA" id="ARBA00022664"/>
    </source>
</evidence>
<protein>
    <recommendedName>
        <fullName evidence="3">CCHC-type domain-containing protein</fullName>
    </recommendedName>
</protein>
<sequence>MASGLGSLVAIWRKFTRITKADGTPIRAHIAEIRTIADRLTRLGDKPSDALIIATLLGSLPKTYHPLIVALDAHPEAGDLDFVIGRIINEAVTLEHFNPDTPSVVSPGNESMALRVDVRKITCHNCGIVGHFASNCQKQPNPYAKPTKPWDATNALAITETAYAL</sequence>
<accession>A0A9W8JMF9</accession>
<reference evidence="4" key="1">
    <citation type="submission" date="2022-07" db="EMBL/GenBank/DDBJ databases">
        <title>Genome Sequence of Agrocybe chaxingu.</title>
        <authorList>
            <person name="Buettner E."/>
        </authorList>
    </citation>
    <scope>NUCLEOTIDE SEQUENCE</scope>
    <source>
        <strain evidence="4">MP-N11</strain>
    </source>
</reference>
<dbReference type="GO" id="GO:0006397">
    <property type="term" value="P:mRNA processing"/>
    <property type="evidence" value="ECO:0007669"/>
    <property type="project" value="UniProtKB-KW"/>
</dbReference>
<dbReference type="AlphaFoldDB" id="A0A9W8JMF9"/>
<dbReference type="Gene3D" id="4.10.60.10">
    <property type="entry name" value="Zinc finger, CCHC-type"/>
    <property type="match status" value="1"/>
</dbReference>
<dbReference type="PROSITE" id="PS50158">
    <property type="entry name" value="ZF_CCHC"/>
    <property type="match status" value="1"/>
</dbReference>
<dbReference type="InterPro" id="IPR036875">
    <property type="entry name" value="Znf_CCHC_sf"/>
</dbReference>
<keyword evidence="2" id="KW-0863">Zinc-finger</keyword>
<dbReference type="SUPFAM" id="SSF57756">
    <property type="entry name" value="Retrovirus zinc finger-like domains"/>
    <property type="match status" value="1"/>
</dbReference>